<feature type="transmembrane region" description="Helical" evidence="1">
    <location>
        <begin position="86"/>
        <end position="110"/>
    </location>
</feature>
<keyword evidence="3" id="KW-1185">Reference proteome</keyword>
<dbReference type="EMBL" id="NIZW01000021">
    <property type="protein sequence ID" value="PHQ32888.1"/>
    <property type="molecule type" value="Genomic_DNA"/>
</dbReference>
<evidence type="ECO:0000313" key="3">
    <source>
        <dbReference type="Proteomes" id="UP000225740"/>
    </source>
</evidence>
<reference evidence="2 3" key="1">
    <citation type="submission" date="2017-06" db="EMBL/GenBank/DDBJ databases">
        <title>Description of Rhodopirellula bahusiensis sp. nov.</title>
        <authorList>
            <person name="Kizina J."/>
            <person name="Harder J."/>
        </authorList>
    </citation>
    <scope>NUCLEOTIDE SEQUENCE [LARGE SCALE GENOMIC DNA]</scope>
    <source>
        <strain evidence="2 3">SWK21</strain>
    </source>
</reference>
<keyword evidence="1" id="KW-1133">Transmembrane helix</keyword>
<comment type="caution">
    <text evidence="2">The sequence shown here is derived from an EMBL/GenBank/DDBJ whole genome shotgun (WGS) entry which is preliminary data.</text>
</comment>
<dbReference type="AlphaFoldDB" id="A0A2G1W1H4"/>
<dbReference type="Proteomes" id="UP000225740">
    <property type="component" value="Unassembled WGS sequence"/>
</dbReference>
<sequence length="175" mass="19004">MMGIAQNCCSDARNECLVAFDRETRGGVDWSLALHTRVLRIRIDGSKEAEQEGFVQLVRNKKARRLSENPYETPSLARQVAGKRSYLPYALVTMAVVAVLSSVVAIIGWYGSVSIENGVVSLLYDDVTDSVSPYGDITISTYSITSDVAVVGGMIGIVYLASIAIANGVVFFCRR</sequence>
<evidence type="ECO:0000313" key="2">
    <source>
        <dbReference type="EMBL" id="PHQ32888.1"/>
    </source>
</evidence>
<feature type="transmembrane region" description="Helical" evidence="1">
    <location>
        <begin position="148"/>
        <end position="173"/>
    </location>
</feature>
<keyword evidence="1" id="KW-0812">Transmembrane</keyword>
<name>A0A2G1W1H4_9BACT</name>
<evidence type="ECO:0000256" key="1">
    <source>
        <dbReference type="SAM" id="Phobius"/>
    </source>
</evidence>
<gene>
    <name evidence="2" type="ORF">CEE69_23105</name>
</gene>
<protein>
    <submittedName>
        <fullName evidence="2">Uncharacterized protein</fullName>
    </submittedName>
</protein>
<organism evidence="2 3">
    <name type="scientific">Rhodopirellula bahusiensis</name>
    <dbReference type="NCBI Taxonomy" id="2014065"/>
    <lineage>
        <taxon>Bacteria</taxon>
        <taxon>Pseudomonadati</taxon>
        <taxon>Planctomycetota</taxon>
        <taxon>Planctomycetia</taxon>
        <taxon>Pirellulales</taxon>
        <taxon>Pirellulaceae</taxon>
        <taxon>Rhodopirellula</taxon>
    </lineage>
</organism>
<keyword evidence="1" id="KW-0472">Membrane</keyword>
<accession>A0A2G1W1H4</accession>
<proteinExistence type="predicted"/>